<evidence type="ECO:0000256" key="1">
    <source>
        <dbReference type="SAM" id="MobiDB-lite"/>
    </source>
</evidence>
<feature type="compositionally biased region" description="Low complexity" evidence="1">
    <location>
        <begin position="206"/>
        <end position="220"/>
    </location>
</feature>
<reference evidence="3" key="1">
    <citation type="submission" date="2023-10" db="EMBL/GenBank/DDBJ databases">
        <authorList>
            <person name="Chen Y."/>
            <person name="Shah S."/>
            <person name="Dougan E. K."/>
            <person name="Thang M."/>
            <person name="Chan C."/>
        </authorList>
    </citation>
    <scope>NUCLEOTIDE SEQUENCE [LARGE SCALE GENOMIC DNA]</scope>
</reference>
<evidence type="ECO:0000313" key="3">
    <source>
        <dbReference type="EMBL" id="CAK0811545.1"/>
    </source>
</evidence>
<dbReference type="InterPro" id="IPR033121">
    <property type="entry name" value="PEPTIDASE_A1"/>
</dbReference>
<dbReference type="Proteomes" id="UP001189429">
    <property type="component" value="Unassembled WGS sequence"/>
</dbReference>
<evidence type="ECO:0000259" key="2">
    <source>
        <dbReference type="Pfam" id="PF00026"/>
    </source>
</evidence>
<gene>
    <name evidence="3" type="ORF">PCOR1329_LOCUS16108</name>
</gene>
<dbReference type="SUPFAM" id="SSF50630">
    <property type="entry name" value="Acid proteases"/>
    <property type="match status" value="1"/>
</dbReference>
<dbReference type="Pfam" id="PF00026">
    <property type="entry name" value="Asp"/>
    <property type="match status" value="1"/>
</dbReference>
<comment type="caution">
    <text evidence="3">The sequence shown here is derived from an EMBL/GenBank/DDBJ whole genome shotgun (WGS) entry which is preliminary data.</text>
</comment>
<keyword evidence="4" id="KW-1185">Reference proteome</keyword>
<dbReference type="InterPro" id="IPR021109">
    <property type="entry name" value="Peptidase_aspartic_dom_sf"/>
</dbReference>
<evidence type="ECO:0000313" key="4">
    <source>
        <dbReference type="Proteomes" id="UP001189429"/>
    </source>
</evidence>
<protein>
    <recommendedName>
        <fullName evidence="2">Peptidase A1 domain-containing protein</fullName>
    </recommendedName>
</protein>
<feature type="region of interest" description="Disordered" evidence="1">
    <location>
        <begin position="192"/>
        <end position="223"/>
    </location>
</feature>
<dbReference type="Gene3D" id="2.40.70.10">
    <property type="entry name" value="Acid Proteases"/>
    <property type="match status" value="1"/>
</dbReference>
<proteinExistence type="predicted"/>
<name>A0ABN9R1S1_9DINO</name>
<accession>A0ABN9R1S1</accession>
<sequence length="460" mass="47965">MAAREMKNFVGDVGAQTFYQGVYLVFMSDSPADSAVFALCLSSSGGMLTIGGYNSSLHRGKPVWVPMGLSGQYSVGLRGLALQSLSDEVNLQVRESFGRATVESSTALTHFPRNVYLAVAAGISAICNRSTEPCGTRSGSDCYLVEGPTDLSRFPRLFLQWVFRSHDTGVATHILHGLAGHQDPEVVPRLRREPDPPDGPGRHVAARPGRGVRPLAGAAGRRAREVPAGREAVAAPELAGAGICGFSGCAAAPGEYGGADSQVLLSSILVCLSLVLMVGGVCCTLCHLHEAVVAKPLPSSGSGAVVLGRPPSHGSAAPDDAAKLDGQPPPPAAAVTLERWLAGPAAEFSSGPDSSRPEDAGRLLEPLAQRRSLDLEHLQLSPPSCLPMAALLPDDGDGCFPPEARQKSADESAIRHSLVKPEQCLFATLLLQKAVPKGSAGRAAGVRNARCDNDILARLT</sequence>
<organism evidence="3 4">
    <name type="scientific">Prorocentrum cordatum</name>
    <dbReference type="NCBI Taxonomy" id="2364126"/>
    <lineage>
        <taxon>Eukaryota</taxon>
        <taxon>Sar</taxon>
        <taxon>Alveolata</taxon>
        <taxon>Dinophyceae</taxon>
        <taxon>Prorocentrales</taxon>
        <taxon>Prorocentraceae</taxon>
        <taxon>Prorocentrum</taxon>
    </lineage>
</organism>
<feature type="domain" description="Peptidase A1" evidence="2">
    <location>
        <begin position="21"/>
        <end position="130"/>
    </location>
</feature>
<feature type="region of interest" description="Disordered" evidence="1">
    <location>
        <begin position="304"/>
        <end position="330"/>
    </location>
</feature>
<dbReference type="EMBL" id="CAUYUJ010004914">
    <property type="protein sequence ID" value="CAK0811545.1"/>
    <property type="molecule type" value="Genomic_DNA"/>
</dbReference>